<name>S5SRP9_9CORY</name>
<feature type="transmembrane region" description="Helical" evidence="6">
    <location>
        <begin position="206"/>
        <end position="226"/>
    </location>
</feature>
<dbReference type="AlphaFoldDB" id="S5SRP9"/>
<dbReference type="GO" id="GO:0005886">
    <property type="term" value="C:plasma membrane"/>
    <property type="evidence" value="ECO:0007669"/>
    <property type="project" value="UniProtKB-SubCell"/>
</dbReference>
<keyword evidence="3 6" id="KW-0812">Transmembrane</keyword>
<reference evidence="9 10" key="1">
    <citation type="submission" date="2012-11" db="EMBL/GenBank/DDBJ databases">
        <title>The complete genome sequence of Corynebacterium maris Coryn-1 (=DSM 45190).</title>
        <authorList>
            <person name="Schaffert L."/>
            <person name="Albersmeier A."/>
            <person name="Kalinowski J."/>
            <person name="Ruckert C."/>
        </authorList>
    </citation>
    <scope>NUCLEOTIDE SEQUENCE [LARGE SCALE GENOMIC DNA]</scope>
    <source>
        <strain evidence="10">Coryn-1</strain>
    </source>
</reference>
<gene>
    <name evidence="9" type="ORF">B841_01580</name>
</gene>
<dbReference type="OrthoDB" id="4421971at2"/>
<evidence type="ECO:0000256" key="3">
    <source>
        <dbReference type="ARBA" id="ARBA00022692"/>
    </source>
</evidence>
<dbReference type="eggNOG" id="COG4965">
    <property type="taxonomic scope" value="Bacteria"/>
</dbReference>
<evidence type="ECO:0000313" key="9">
    <source>
        <dbReference type="EMBL" id="AGS33799.1"/>
    </source>
</evidence>
<dbReference type="InterPro" id="IPR018076">
    <property type="entry name" value="T2SS_GspF_dom"/>
</dbReference>
<feature type="chain" id="PRO_5038565501" description="Type II secretion system protein GspF domain-containing protein" evidence="7">
    <location>
        <begin position="20"/>
        <end position="264"/>
    </location>
</feature>
<comment type="subcellular location">
    <subcellularLocation>
        <location evidence="1">Cell membrane</location>
        <topology evidence="1">Multi-pass membrane protein</topology>
    </subcellularLocation>
</comment>
<protein>
    <recommendedName>
        <fullName evidence="8">Type II secretion system protein GspF domain-containing protein</fullName>
    </recommendedName>
</protein>
<dbReference type="PANTHER" id="PTHR35007:SF4">
    <property type="entry name" value="CONSERVED TRANSMEMBRANE PROTEIN-RELATED"/>
    <property type="match status" value="1"/>
</dbReference>
<evidence type="ECO:0000313" key="10">
    <source>
        <dbReference type="Proteomes" id="UP000015388"/>
    </source>
</evidence>
<dbReference type="PANTHER" id="PTHR35007">
    <property type="entry name" value="INTEGRAL MEMBRANE PROTEIN-RELATED"/>
    <property type="match status" value="1"/>
</dbReference>
<evidence type="ECO:0000256" key="7">
    <source>
        <dbReference type="SAM" id="SignalP"/>
    </source>
</evidence>
<evidence type="ECO:0000256" key="2">
    <source>
        <dbReference type="ARBA" id="ARBA00022475"/>
    </source>
</evidence>
<organism evidence="9 10">
    <name type="scientific">Corynebacterium maris DSM 45190</name>
    <dbReference type="NCBI Taxonomy" id="1224163"/>
    <lineage>
        <taxon>Bacteria</taxon>
        <taxon>Bacillati</taxon>
        <taxon>Actinomycetota</taxon>
        <taxon>Actinomycetes</taxon>
        <taxon>Mycobacteriales</taxon>
        <taxon>Corynebacteriaceae</taxon>
        <taxon>Corynebacterium</taxon>
    </lineage>
</organism>
<dbReference type="KEGG" id="cmd:B841_01580"/>
<feature type="transmembrane region" description="Helical" evidence="6">
    <location>
        <begin position="232"/>
        <end position="254"/>
    </location>
</feature>
<dbReference type="Pfam" id="PF00482">
    <property type="entry name" value="T2SSF"/>
    <property type="match status" value="1"/>
</dbReference>
<keyword evidence="10" id="KW-1185">Reference proteome</keyword>
<accession>S5SRP9</accession>
<keyword evidence="4 6" id="KW-1133">Transmembrane helix</keyword>
<feature type="transmembrane region" description="Helical" evidence="6">
    <location>
        <begin position="39"/>
        <end position="72"/>
    </location>
</feature>
<evidence type="ECO:0000256" key="6">
    <source>
        <dbReference type="SAM" id="Phobius"/>
    </source>
</evidence>
<dbReference type="PATRIC" id="fig|1224163.3.peg.319"/>
<feature type="signal peptide" evidence="7">
    <location>
        <begin position="1"/>
        <end position="19"/>
    </location>
</feature>
<dbReference type="STRING" id="1224163.B841_01580"/>
<proteinExistence type="predicted"/>
<feature type="domain" description="Type II secretion system protein GspF" evidence="8">
    <location>
        <begin position="95"/>
        <end position="220"/>
    </location>
</feature>
<evidence type="ECO:0000256" key="4">
    <source>
        <dbReference type="ARBA" id="ARBA00022989"/>
    </source>
</evidence>
<dbReference type="Proteomes" id="UP000015388">
    <property type="component" value="Chromosome"/>
</dbReference>
<keyword evidence="7" id="KW-0732">Signal</keyword>
<sequence>MTTASLLLLGAAAALPAPAPGGRITRTARPARTSAPGPLIAVVVGVAMAVFLLADRLSVAAAALLLAATAVHHWQALRTRRRIRATREVLAGWLGHLVADLQAGARPADALARATAELDEQAPPAVAEAIAAGTSQARWGTSPAATFLAAADHAPDLASVGHLWELAERHGVKLAGLLSQIRDRLSARNSHDDATAASLNGPQASALILMALPLAGLAMGTAMGAAPLGLLLGGGLGGVLLVAGVGLVCAGFLWSQHIISGARS</sequence>
<evidence type="ECO:0000259" key="8">
    <source>
        <dbReference type="Pfam" id="PF00482"/>
    </source>
</evidence>
<keyword evidence="5 6" id="KW-0472">Membrane</keyword>
<evidence type="ECO:0000256" key="5">
    <source>
        <dbReference type="ARBA" id="ARBA00023136"/>
    </source>
</evidence>
<keyword evidence="2" id="KW-1003">Cell membrane</keyword>
<dbReference type="HOGENOM" id="CLU_065779_3_0_11"/>
<evidence type="ECO:0000256" key="1">
    <source>
        <dbReference type="ARBA" id="ARBA00004651"/>
    </source>
</evidence>
<dbReference type="EMBL" id="CP003924">
    <property type="protein sequence ID" value="AGS33799.1"/>
    <property type="molecule type" value="Genomic_DNA"/>
</dbReference>
<dbReference type="RefSeq" id="WP_020933734.1">
    <property type="nucleotide sequence ID" value="NC_021915.1"/>
</dbReference>